<dbReference type="EMBL" id="NIDE01000014">
    <property type="protein sequence ID" value="OWK38032.1"/>
    <property type="molecule type" value="Genomic_DNA"/>
</dbReference>
<organism evidence="2 3">
    <name type="scientific">Fimbriiglobus ruber</name>
    <dbReference type="NCBI Taxonomy" id="1908690"/>
    <lineage>
        <taxon>Bacteria</taxon>
        <taxon>Pseudomonadati</taxon>
        <taxon>Planctomycetota</taxon>
        <taxon>Planctomycetia</taxon>
        <taxon>Gemmatales</taxon>
        <taxon>Gemmataceae</taxon>
        <taxon>Fimbriiglobus</taxon>
    </lineage>
</organism>
<evidence type="ECO:0000313" key="2">
    <source>
        <dbReference type="EMBL" id="OWK38032.1"/>
    </source>
</evidence>
<dbReference type="OrthoDB" id="8859217at2"/>
<keyword evidence="3" id="KW-1185">Reference proteome</keyword>
<comment type="caution">
    <text evidence="2">The sequence shown here is derived from an EMBL/GenBank/DDBJ whole genome shotgun (WGS) entry which is preliminary data.</text>
</comment>
<feature type="transmembrane region" description="Helical" evidence="1">
    <location>
        <begin position="74"/>
        <end position="96"/>
    </location>
</feature>
<accession>A0A225D997</accession>
<dbReference type="Proteomes" id="UP000214646">
    <property type="component" value="Unassembled WGS sequence"/>
</dbReference>
<evidence type="ECO:0000256" key="1">
    <source>
        <dbReference type="SAM" id="Phobius"/>
    </source>
</evidence>
<gene>
    <name evidence="2" type="ORF">FRUB_07152</name>
</gene>
<protein>
    <submittedName>
        <fullName evidence="2">Uncharacterized protein</fullName>
    </submittedName>
</protein>
<sequence>MSLDRQLVDSIKANFARKSSAQLWLIAHPNNHEDWSPEAVVAAGEVLDDRADGYAHEPAVPQGDDPPPPSPYDAIGTLALFAGLGFIGLGLGVIVIPGRRSAVDDPVARDQPVSFGSQIAWLAVRTSDTANVATTLDLRRAREAAWKEGIAAAYQSSVFVSPPVGEWTLVVGAALFPPTQVGAFVKPLLELLSRRFGEAQYFCTHQSAGLHVWAKARGGQLVRGYGWLDNQDRARWDEGPPTKQERYVGLRFADGKAPTIEGGGDGQPTALDESCVSQLACLWSIDPTALSEEFKEPVMGLSGQITWGMNRIAP</sequence>
<dbReference type="AlphaFoldDB" id="A0A225D997"/>
<keyword evidence="1" id="KW-1133">Transmembrane helix</keyword>
<proteinExistence type="predicted"/>
<evidence type="ECO:0000313" key="3">
    <source>
        <dbReference type="Proteomes" id="UP000214646"/>
    </source>
</evidence>
<keyword evidence="1" id="KW-0472">Membrane</keyword>
<reference evidence="3" key="1">
    <citation type="submission" date="2017-06" db="EMBL/GenBank/DDBJ databases">
        <title>Genome analysis of Fimbriiglobus ruber SP5, the first member of the order Planctomycetales with confirmed chitinolytic capability.</title>
        <authorList>
            <person name="Ravin N.V."/>
            <person name="Rakitin A.L."/>
            <person name="Ivanova A.A."/>
            <person name="Beletsky A.V."/>
            <person name="Kulichevskaya I.S."/>
            <person name="Mardanov A.V."/>
            <person name="Dedysh S.N."/>
        </authorList>
    </citation>
    <scope>NUCLEOTIDE SEQUENCE [LARGE SCALE GENOMIC DNA]</scope>
    <source>
        <strain evidence="3">SP5</strain>
    </source>
</reference>
<keyword evidence="1" id="KW-0812">Transmembrane</keyword>
<dbReference type="RefSeq" id="WP_088257843.1">
    <property type="nucleotide sequence ID" value="NZ_NIDE01000014.1"/>
</dbReference>
<name>A0A225D997_9BACT</name>